<dbReference type="Gene3D" id="1.10.1740.10">
    <property type="match status" value="1"/>
</dbReference>
<dbReference type="InterPro" id="IPR007627">
    <property type="entry name" value="RNA_pol_sigma70_r2"/>
</dbReference>
<dbReference type="AlphaFoldDB" id="A0A1W2C1T5"/>
<dbReference type="SUPFAM" id="SSF88946">
    <property type="entry name" value="Sigma2 domain of RNA polymerase sigma factors"/>
    <property type="match status" value="1"/>
</dbReference>
<dbReference type="NCBIfam" id="TIGR02985">
    <property type="entry name" value="Sig70_bacteroi1"/>
    <property type="match status" value="1"/>
</dbReference>
<dbReference type="InterPro" id="IPR013325">
    <property type="entry name" value="RNA_pol_sigma_r2"/>
</dbReference>
<dbReference type="STRING" id="151894.SAMN04488524_2837"/>
<dbReference type="Proteomes" id="UP000192756">
    <property type="component" value="Unassembled WGS sequence"/>
</dbReference>
<keyword evidence="4" id="KW-0804">Transcription</keyword>
<dbReference type="EMBL" id="FWXT01000001">
    <property type="protein sequence ID" value="SMC79207.1"/>
    <property type="molecule type" value="Genomic_DNA"/>
</dbReference>
<keyword evidence="8" id="KW-1185">Reference proteome</keyword>
<evidence type="ECO:0000256" key="4">
    <source>
        <dbReference type="ARBA" id="ARBA00023163"/>
    </source>
</evidence>
<dbReference type="GO" id="GO:0016987">
    <property type="term" value="F:sigma factor activity"/>
    <property type="evidence" value="ECO:0007669"/>
    <property type="project" value="UniProtKB-KW"/>
</dbReference>
<evidence type="ECO:0000313" key="8">
    <source>
        <dbReference type="Proteomes" id="UP000192756"/>
    </source>
</evidence>
<evidence type="ECO:0000259" key="5">
    <source>
        <dbReference type="Pfam" id="PF04542"/>
    </source>
</evidence>
<organism evidence="7 8">
    <name type="scientific">Pedobacter africanus</name>
    <dbReference type="NCBI Taxonomy" id="151894"/>
    <lineage>
        <taxon>Bacteria</taxon>
        <taxon>Pseudomonadati</taxon>
        <taxon>Bacteroidota</taxon>
        <taxon>Sphingobacteriia</taxon>
        <taxon>Sphingobacteriales</taxon>
        <taxon>Sphingobacteriaceae</taxon>
        <taxon>Pedobacter</taxon>
    </lineage>
</organism>
<evidence type="ECO:0000259" key="6">
    <source>
        <dbReference type="Pfam" id="PF08281"/>
    </source>
</evidence>
<dbReference type="PANTHER" id="PTHR43133">
    <property type="entry name" value="RNA POLYMERASE ECF-TYPE SIGMA FACTO"/>
    <property type="match status" value="1"/>
</dbReference>
<evidence type="ECO:0000256" key="3">
    <source>
        <dbReference type="ARBA" id="ARBA00023082"/>
    </source>
</evidence>
<dbReference type="PANTHER" id="PTHR43133:SF46">
    <property type="entry name" value="RNA POLYMERASE SIGMA-70 FACTOR ECF SUBFAMILY"/>
    <property type="match status" value="1"/>
</dbReference>
<dbReference type="RefSeq" id="WP_084239468.1">
    <property type="nucleotide sequence ID" value="NZ_FWXT01000001.1"/>
</dbReference>
<evidence type="ECO:0000256" key="1">
    <source>
        <dbReference type="ARBA" id="ARBA00010641"/>
    </source>
</evidence>
<evidence type="ECO:0000256" key="2">
    <source>
        <dbReference type="ARBA" id="ARBA00023015"/>
    </source>
</evidence>
<dbReference type="InterPro" id="IPR036388">
    <property type="entry name" value="WH-like_DNA-bd_sf"/>
</dbReference>
<dbReference type="GO" id="GO:0003677">
    <property type="term" value="F:DNA binding"/>
    <property type="evidence" value="ECO:0007669"/>
    <property type="project" value="InterPro"/>
</dbReference>
<dbReference type="InterPro" id="IPR014327">
    <property type="entry name" value="RNA_pol_sigma70_bacteroid"/>
</dbReference>
<dbReference type="Gene3D" id="1.10.10.10">
    <property type="entry name" value="Winged helix-like DNA-binding domain superfamily/Winged helix DNA-binding domain"/>
    <property type="match status" value="1"/>
</dbReference>
<feature type="domain" description="RNA polymerase sigma-70 region 2" evidence="5">
    <location>
        <begin position="27"/>
        <end position="92"/>
    </location>
</feature>
<name>A0A1W2C1T5_9SPHI</name>
<comment type="similarity">
    <text evidence="1">Belongs to the sigma-70 factor family. ECF subfamily.</text>
</comment>
<gene>
    <name evidence="7" type="ORF">SAMN04488524_2837</name>
</gene>
<dbReference type="GO" id="GO:0006352">
    <property type="term" value="P:DNA-templated transcription initiation"/>
    <property type="evidence" value="ECO:0007669"/>
    <property type="project" value="InterPro"/>
</dbReference>
<dbReference type="SUPFAM" id="SSF88659">
    <property type="entry name" value="Sigma3 and sigma4 domains of RNA polymerase sigma factors"/>
    <property type="match status" value="1"/>
</dbReference>
<protein>
    <submittedName>
        <fullName evidence="7">RNA polymerase sigma-70 factor, ECF subfamily</fullName>
    </submittedName>
</protein>
<keyword evidence="3" id="KW-0731">Sigma factor</keyword>
<evidence type="ECO:0000313" key="7">
    <source>
        <dbReference type="EMBL" id="SMC79207.1"/>
    </source>
</evidence>
<reference evidence="8" key="1">
    <citation type="submission" date="2017-04" db="EMBL/GenBank/DDBJ databases">
        <authorList>
            <person name="Varghese N."/>
            <person name="Submissions S."/>
        </authorList>
    </citation>
    <scope>NUCLEOTIDE SEQUENCE [LARGE SCALE GENOMIC DNA]</scope>
    <source>
        <strain evidence="8">DSM 12126</strain>
    </source>
</reference>
<dbReference type="CDD" id="cd06171">
    <property type="entry name" value="Sigma70_r4"/>
    <property type="match status" value="1"/>
</dbReference>
<dbReference type="NCBIfam" id="TIGR02937">
    <property type="entry name" value="sigma70-ECF"/>
    <property type="match status" value="1"/>
</dbReference>
<dbReference type="InterPro" id="IPR014284">
    <property type="entry name" value="RNA_pol_sigma-70_dom"/>
</dbReference>
<feature type="domain" description="RNA polymerase sigma factor 70 region 4 type 2" evidence="6">
    <location>
        <begin position="125"/>
        <end position="175"/>
    </location>
</feature>
<dbReference type="InterPro" id="IPR013324">
    <property type="entry name" value="RNA_pol_sigma_r3/r4-like"/>
</dbReference>
<dbReference type="Pfam" id="PF08281">
    <property type="entry name" value="Sigma70_r4_2"/>
    <property type="match status" value="1"/>
</dbReference>
<dbReference type="Pfam" id="PF04542">
    <property type="entry name" value="Sigma70_r2"/>
    <property type="match status" value="1"/>
</dbReference>
<accession>A0A1W2C1T5</accession>
<proteinExistence type="inferred from homology"/>
<dbReference type="InterPro" id="IPR039425">
    <property type="entry name" value="RNA_pol_sigma-70-like"/>
</dbReference>
<dbReference type="OrthoDB" id="659569at2"/>
<keyword evidence="2" id="KW-0805">Transcription regulation</keyword>
<dbReference type="InterPro" id="IPR013249">
    <property type="entry name" value="RNA_pol_sigma70_r4_t2"/>
</dbReference>
<sequence>MSAYSTYTDQELTALLRQGNQSGYTELYNRYKTLLYVFALRRLDDRAEAQDLIQELFLTLWHKREELVLTGSFRSYIFTALRNRMLDLIAHRNVASRYLDSFQSYLNTAEGTTDHLIRTKELSALIEKEIAALPPKMRAVFELSRNTNMSRKEIAEALDLPEDTVKSRMHNALKILKGKLGDKSFLIFF</sequence>